<dbReference type="EMBL" id="AM746676">
    <property type="protein sequence ID" value="CAN93794.1"/>
    <property type="molecule type" value="Genomic_DNA"/>
</dbReference>
<evidence type="ECO:0000313" key="1">
    <source>
        <dbReference type="EMBL" id="CAN93794.1"/>
    </source>
</evidence>
<dbReference type="BioCyc" id="SCEL448385:SCE_RS18610-MONOMER"/>
<dbReference type="Proteomes" id="UP000002139">
    <property type="component" value="Chromosome"/>
</dbReference>
<proteinExistence type="predicted"/>
<dbReference type="KEGG" id="scl:sce3634"/>
<evidence type="ECO:0000313" key="2">
    <source>
        <dbReference type="Proteomes" id="UP000002139"/>
    </source>
</evidence>
<name>A9GSL1_SORC5</name>
<dbReference type="AlphaFoldDB" id="A9GSL1"/>
<reference evidence="1 2" key="1">
    <citation type="journal article" date="2007" name="Nat. Biotechnol.">
        <title>Complete genome sequence of the myxobacterium Sorangium cellulosum.</title>
        <authorList>
            <person name="Schneiker S."/>
            <person name="Perlova O."/>
            <person name="Kaiser O."/>
            <person name="Gerth K."/>
            <person name="Alici A."/>
            <person name="Altmeyer M.O."/>
            <person name="Bartels D."/>
            <person name="Bekel T."/>
            <person name="Beyer S."/>
            <person name="Bode E."/>
            <person name="Bode H.B."/>
            <person name="Bolten C.J."/>
            <person name="Choudhuri J.V."/>
            <person name="Doss S."/>
            <person name="Elnakady Y.A."/>
            <person name="Frank B."/>
            <person name="Gaigalat L."/>
            <person name="Goesmann A."/>
            <person name="Groeger C."/>
            <person name="Gross F."/>
            <person name="Jelsbak L."/>
            <person name="Jelsbak L."/>
            <person name="Kalinowski J."/>
            <person name="Kegler C."/>
            <person name="Knauber T."/>
            <person name="Konietzny S."/>
            <person name="Kopp M."/>
            <person name="Krause L."/>
            <person name="Krug D."/>
            <person name="Linke B."/>
            <person name="Mahmud T."/>
            <person name="Martinez-Arias R."/>
            <person name="McHardy A.C."/>
            <person name="Merai M."/>
            <person name="Meyer F."/>
            <person name="Mormann S."/>
            <person name="Munoz-Dorado J."/>
            <person name="Perez J."/>
            <person name="Pradella S."/>
            <person name="Rachid S."/>
            <person name="Raddatz G."/>
            <person name="Rosenau F."/>
            <person name="Rueckert C."/>
            <person name="Sasse F."/>
            <person name="Scharfe M."/>
            <person name="Schuster S.C."/>
            <person name="Suen G."/>
            <person name="Treuner-Lange A."/>
            <person name="Velicer G.J."/>
            <person name="Vorholter F.-J."/>
            <person name="Weissman K.J."/>
            <person name="Welch R.D."/>
            <person name="Wenzel S.C."/>
            <person name="Whitworth D.E."/>
            <person name="Wilhelm S."/>
            <person name="Wittmann C."/>
            <person name="Bloecker H."/>
            <person name="Puehler A."/>
            <person name="Mueller R."/>
        </authorList>
    </citation>
    <scope>NUCLEOTIDE SEQUENCE [LARGE SCALE GENOMIC DNA]</scope>
    <source>
        <strain evidence="2">So ce56</strain>
    </source>
</reference>
<protein>
    <submittedName>
        <fullName evidence="1">Uncharacterized protein</fullName>
    </submittedName>
</protein>
<organism evidence="1 2">
    <name type="scientific">Sorangium cellulosum (strain So ce56)</name>
    <name type="common">Polyangium cellulosum (strain So ce56)</name>
    <dbReference type="NCBI Taxonomy" id="448385"/>
    <lineage>
        <taxon>Bacteria</taxon>
        <taxon>Pseudomonadati</taxon>
        <taxon>Myxococcota</taxon>
        <taxon>Polyangia</taxon>
        <taxon>Polyangiales</taxon>
        <taxon>Polyangiaceae</taxon>
        <taxon>Sorangium</taxon>
    </lineage>
</organism>
<keyword evidence="2" id="KW-1185">Reference proteome</keyword>
<dbReference type="HOGENOM" id="CLU_949639_0_0_7"/>
<sequence length="293" mass="31806">MRAGETRPRGHVRANVANTWARRGARLGQRRRRCASWQPCALVDGIVPRMALPAALLAAVERHSCFTGCYRSESEVQVCIDPAQALVPTVPVCCSDCLNFHPAALVSLLPLGMTSYALANALTTHVRSLRGYKWATGGYHTAGTGFWLNAAYYGNGLFLVDAARNRNARTDVDMLIEAFQHGIVQPEDPRMLDPALYTIELAYINMSRPILPVRSKQDLLASPQRSATPRQGFSRVSIVEFQPLAVAGTSPSAQPAKPAPQPRELKLGDTCPTCGAAVMERPLFSGTFVGCLC</sequence>
<gene>
    <name evidence="1" type="ordered locus">sce3634</name>
</gene>
<accession>A9GSL1</accession>